<dbReference type="EMBL" id="JADQDN010000004">
    <property type="protein sequence ID" value="MBF9196331.1"/>
    <property type="molecule type" value="Genomic_DNA"/>
</dbReference>
<comment type="similarity">
    <text evidence="14">Belongs to the enoyl-CoA hydratase/isomerase family.</text>
</comment>
<evidence type="ECO:0000256" key="14">
    <source>
        <dbReference type="RuleBase" id="RU003707"/>
    </source>
</evidence>
<evidence type="ECO:0000313" key="17">
    <source>
        <dbReference type="EMBL" id="MBF9196331.1"/>
    </source>
</evidence>
<evidence type="ECO:0000256" key="4">
    <source>
        <dbReference type="ARBA" id="ARBA00022832"/>
    </source>
</evidence>
<evidence type="ECO:0000313" key="18">
    <source>
        <dbReference type="Proteomes" id="UP000611708"/>
    </source>
</evidence>
<evidence type="ECO:0000256" key="11">
    <source>
        <dbReference type="ARBA" id="ARBA00023239"/>
    </source>
</evidence>
<evidence type="ECO:0000256" key="10">
    <source>
        <dbReference type="ARBA" id="ARBA00023235"/>
    </source>
</evidence>
<dbReference type="InterPro" id="IPR006176">
    <property type="entry name" value="3-OHacyl-CoA_DH_NAD-bd"/>
</dbReference>
<dbReference type="SUPFAM" id="SSF48179">
    <property type="entry name" value="6-phosphogluconate dehydrogenase C-terminal domain-like"/>
    <property type="match status" value="2"/>
</dbReference>
<evidence type="ECO:0000256" key="12">
    <source>
        <dbReference type="ARBA" id="ARBA00023268"/>
    </source>
</evidence>
<comment type="caution">
    <text evidence="17">The sequence shown here is derived from an EMBL/GenBank/DDBJ whole genome shotgun (WGS) entry which is preliminary data.</text>
</comment>
<gene>
    <name evidence="17" type="ORF">I2H36_09790</name>
</gene>
<feature type="domain" description="3-hydroxyacyl-CoA dehydrogenase C-terminal" evidence="15">
    <location>
        <begin position="611"/>
        <end position="696"/>
    </location>
</feature>
<comment type="pathway">
    <text evidence="2">Lipid metabolism; fatty acid beta-oxidation.</text>
</comment>
<reference evidence="17 18" key="1">
    <citation type="submission" date="2020-11" db="EMBL/GenBank/DDBJ databases">
        <authorList>
            <person name="Kim M.K."/>
        </authorList>
    </citation>
    <scope>NUCLEOTIDE SEQUENCE [LARGE SCALE GENOMIC DNA]</scope>
    <source>
        <strain evidence="17 18">BT290</strain>
    </source>
</reference>
<dbReference type="PROSITE" id="PS00166">
    <property type="entry name" value="ENOYL_COA_HYDRATASE"/>
    <property type="match status" value="1"/>
</dbReference>
<dbReference type="SUPFAM" id="SSF52096">
    <property type="entry name" value="ClpP/crotonase"/>
    <property type="match status" value="1"/>
</dbReference>
<dbReference type="InterPro" id="IPR001753">
    <property type="entry name" value="Enoyl-CoA_hydra/iso"/>
</dbReference>
<dbReference type="InterPro" id="IPR036291">
    <property type="entry name" value="NAD(P)-bd_dom_sf"/>
</dbReference>
<evidence type="ECO:0000256" key="2">
    <source>
        <dbReference type="ARBA" id="ARBA00005005"/>
    </source>
</evidence>
<dbReference type="Gene3D" id="3.90.226.10">
    <property type="entry name" value="2-enoyl-CoA Hydratase, Chain A, domain 1"/>
    <property type="match status" value="1"/>
</dbReference>
<dbReference type="InterPro" id="IPR008927">
    <property type="entry name" value="6-PGluconate_DH-like_C_sf"/>
</dbReference>
<name>A0ABS0HS70_9HYPH</name>
<comment type="subcellular location">
    <subcellularLocation>
        <location evidence="1">Peroxisome</location>
    </subcellularLocation>
</comment>
<feature type="domain" description="3-hydroxyacyl-CoA dehydrogenase NAD binding" evidence="16">
    <location>
        <begin position="311"/>
        <end position="488"/>
    </location>
</feature>
<dbReference type="Proteomes" id="UP000611708">
    <property type="component" value="Unassembled WGS sequence"/>
</dbReference>
<evidence type="ECO:0000256" key="13">
    <source>
        <dbReference type="ARBA" id="ARBA00049556"/>
    </source>
</evidence>
<dbReference type="InterPro" id="IPR006108">
    <property type="entry name" value="3HC_DH_C"/>
</dbReference>
<dbReference type="Pfam" id="PF02737">
    <property type="entry name" value="3HCDH_N"/>
    <property type="match status" value="1"/>
</dbReference>
<dbReference type="InterPro" id="IPR029045">
    <property type="entry name" value="ClpP/crotonase-like_dom_sf"/>
</dbReference>
<organism evidence="17 18">
    <name type="scientific">Microvirga terrestris</name>
    <dbReference type="NCBI Taxonomy" id="2791024"/>
    <lineage>
        <taxon>Bacteria</taxon>
        <taxon>Pseudomonadati</taxon>
        <taxon>Pseudomonadota</taxon>
        <taxon>Alphaproteobacteria</taxon>
        <taxon>Hyphomicrobiales</taxon>
        <taxon>Methylobacteriaceae</taxon>
        <taxon>Microvirga</taxon>
    </lineage>
</organism>
<protein>
    <submittedName>
        <fullName evidence="17">Enoyl-CoA hydratase/isomerase family protein</fullName>
    </submittedName>
</protein>
<sequence length="701" mass="76794">MSRAAETSSATRINPVVELRRDGEIAVLAINSPPVNALSAQVREGIVEGVRQAGTDARVKAVVLHCEGRTFFAGADISEFGKPPKQPMLPEVVDFIEASSKPVVAALHGTALGGGLETALACHYRVAVPSAKCGFPEVKLGLLPGAGGTQRLPRLVGPERAMDMITSGSPVSAKVAKEMGIVDEIVDETDLLASAIAFARKLVAENRPLKKVRDLDDKIAAARGKPEIFEAFRKANARKFRGFQAPEYNIRCVEAAVNLPFDEGIKLERQLFQELVSGEQSAAQRHVFFAERQVWKIPDISDDTPTLPVKKVGVIGAGTMGGGISMNFANAGLPVTIVEAKPDALERGLGVIRRNYESTAKKGRMSMEDVERRMELLTGSLRLEDLADCDLIIEAVFENMAIKKEIFSKLDAIAKPGAILASNTSYLNVNEIAAMTKRPEHVLGMHFFSPANIMRLLEVVRGEKTDKRVIATAMQLGRQIGKIAVLVGVCHGFVGNRMLEPRQREANRLILEGAMPWDVDRVLYEFGFPMGPFAMADLAGLDIGWSRETSKGETAREILCEQDRRGQKTGAGFYDYDENRNAKPSELVEQIILDLSDKKGITRREISDQEILERCVYTMINEGAKILEEGIAIRSSDIDIVWINGYGWPVYRGGPMFYAEQVGLGKVLERLRAYEAKFGADFKPAALLERLVAEGKGFRDL</sequence>
<evidence type="ECO:0000256" key="8">
    <source>
        <dbReference type="ARBA" id="ARBA00023098"/>
    </source>
</evidence>
<evidence type="ECO:0000256" key="6">
    <source>
        <dbReference type="ARBA" id="ARBA00023002"/>
    </source>
</evidence>
<evidence type="ECO:0000256" key="7">
    <source>
        <dbReference type="ARBA" id="ARBA00023027"/>
    </source>
</evidence>
<dbReference type="Pfam" id="PF00378">
    <property type="entry name" value="ECH_1"/>
    <property type="match status" value="1"/>
</dbReference>
<keyword evidence="18" id="KW-1185">Reference proteome</keyword>
<keyword evidence="9" id="KW-0576">Peroxisome</keyword>
<feature type="domain" description="3-hydroxyacyl-CoA dehydrogenase C-terminal" evidence="15">
    <location>
        <begin position="492"/>
        <end position="576"/>
    </location>
</feature>
<evidence type="ECO:0000259" key="16">
    <source>
        <dbReference type="Pfam" id="PF02737"/>
    </source>
</evidence>
<keyword evidence="5" id="KW-0442">Lipid degradation</keyword>
<evidence type="ECO:0000259" key="15">
    <source>
        <dbReference type="Pfam" id="PF00725"/>
    </source>
</evidence>
<dbReference type="Gene3D" id="1.10.1040.50">
    <property type="match status" value="1"/>
</dbReference>
<evidence type="ECO:0000256" key="5">
    <source>
        <dbReference type="ARBA" id="ARBA00022963"/>
    </source>
</evidence>
<comment type="similarity">
    <text evidence="3">In the N-terminal section; belongs to the enoyl-CoA hydratase/isomerase family.</text>
</comment>
<keyword evidence="7" id="KW-0520">NAD</keyword>
<keyword evidence="10" id="KW-0413">Isomerase</keyword>
<evidence type="ECO:0000256" key="9">
    <source>
        <dbReference type="ARBA" id="ARBA00023140"/>
    </source>
</evidence>
<proteinExistence type="inferred from homology"/>
<accession>A0ABS0HS70</accession>
<dbReference type="InterPro" id="IPR018376">
    <property type="entry name" value="Enoyl-CoA_hyd/isom_CS"/>
</dbReference>
<dbReference type="Gene3D" id="3.40.50.720">
    <property type="entry name" value="NAD(P)-binding Rossmann-like Domain"/>
    <property type="match status" value="1"/>
</dbReference>
<keyword evidence="8" id="KW-0443">Lipid metabolism</keyword>
<dbReference type="PANTHER" id="PTHR23309:SF51">
    <property type="entry name" value="3-HYDROXYACYL-COA DEHYDROGENASE-RELATED"/>
    <property type="match status" value="1"/>
</dbReference>
<dbReference type="PANTHER" id="PTHR23309">
    <property type="entry name" value="3-HYDROXYACYL-COA DEHYROGENASE"/>
    <property type="match status" value="1"/>
</dbReference>
<comment type="catalytic activity">
    <reaction evidence="13">
        <text>a (3S)-3-hydroxyacyl-CoA + NAD(+) = a 3-oxoacyl-CoA + NADH + H(+)</text>
        <dbReference type="Rhea" id="RHEA:22432"/>
        <dbReference type="ChEBI" id="CHEBI:15378"/>
        <dbReference type="ChEBI" id="CHEBI:57318"/>
        <dbReference type="ChEBI" id="CHEBI:57540"/>
        <dbReference type="ChEBI" id="CHEBI:57945"/>
        <dbReference type="ChEBI" id="CHEBI:90726"/>
        <dbReference type="EC" id="1.1.1.35"/>
    </reaction>
</comment>
<dbReference type="SUPFAM" id="SSF51735">
    <property type="entry name" value="NAD(P)-binding Rossmann-fold domains"/>
    <property type="match status" value="1"/>
</dbReference>
<dbReference type="Pfam" id="PF00725">
    <property type="entry name" value="3HCDH"/>
    <property type="match status" value="2"/>
</dbReference>
<keyword evidence="4" id="KW-0276">Fatty acid metabolism</keyword>
<evidence type="ECO:0000256" key="1">
    <source>
        <dbReference type="ARBA" id="ARBA00004275"/>
    </source>
</evidence>
<keyword evidence="12" id="KW-0511">Multifunctional enzyme</keyword>
<dbReference type="CDD" id="cd06558">
    <property type="entry name" value="crotonase-like"/>
    <property type="match status" value="1"/>
</dbReference>
<keyword evidence="11" id="KW-0456">Lyase</keyword>
<evidence type="ECO:0000256" key="3">
    <source>
        <dbReference type="ARBA" id="ARBA00008750"/>
    </source>
</evidence>
<keyword evidence="6" id="KW-0560">Oxidoreductase</keyword>